<dbReference type="Pfam" id="PF19493">
    <property type="entry name" value="Trypco1"/>
    <property type="match status" value="1"/>
</dbReference>
<evidence type="ECO:0000259" key="1">
    <source>
        <dbReference type="Pfam" id="PF19493"/>
    </source>
</evidence>
<organism evidence="2 3">
    <name type="scientific">Pseudonocardia hierapolitana</name>
    <dbReference type="NCBI Taxonomy" id="1128676"/>
    <lineage>
        <taxon>Bacteria</taxon>
        <taxon>Bacillati</taxon>
        <taxon>Actinomycetota</taxon>
        <taxon>Actinomycetes</taxon>
        <taxon>Pseudonocardiales</taxon>
        <taxon>Pseudonocardiaceae</taxon>
        <taxon>Pseudonocardia</taxon>
    </lineage>
</organism>
<protein>
    <recommendedName>
        <fullName evidence="1">Trypsin-co-occurring domain-containing protein</fullName>
    </recommendedName>
</protein>
<dbReference type="OrthoDB" id="574243at2"/>
<dbReference type="InterPro" id="IPR045794">
    <property type="entry name" value="Trypco1"/>
</dbReference>
<name>A0A561SRL6_9PSEU</name>
<feature type="domain" description="Trypsin-co-occurring" evidence="1">
    <location>
        <begin position="10"/>
        <end position="102"/>
    </location>
</feature>
<dbReference type="RefSeq" id="WP_147256661.1">
    <property type="nucleotide sequence ID" value="NZ_VIWU01000001.1"/>
</dbReference>
<dbReference type="NCBIfam" id="NF041216">
    <property type="entry name" value="CU044_2847_fam"/>
    <property type="match status" value="1"/>
</dbReference>
<proteinExistence type="predicted"/>
<dbReference type="Proteomes" id="UP000321261">
    <property type="component" value="Unassembled WGS sequence"/>
</dbReference>
<evidence type="ECO:0000313" key="3">
    <source>
        <dbReference type="Proteomes" id="UP000321261"/>
    </source>
</evidence>
<dbReference type="AlphaFoldDB" id="A0A561SRL6"/>
<evidence type="ECO:0000313" key="2">
    <source>
        <dbReference type="EMBL" id="TWF77493.1"/>
    </source>
</evidence>
<gene>
    <name evidence="2" type="ORF">FHX44_113403</name>
</gene>
<sequence length="111" mass="11631">MSELVRFGLDGCASVLVEVDDSGSLGLQRVGRGQDGIVEAGQRLNDALAGVRDAAHESIRVLRGLSPDECELEFGVKLAGEVGAVIAKTSTEGHFTVKLSWAGRNLPPDGE</sequence>
<comment type="caution">
    <text evidence="2">The sequence shown here is derived from an EMBL/GenBank/DDBJ whole genome shotgun (WGS) entry which is preliminary data.</text>
</comment>
<reference evidence="2 3" key="1">
    <citation type="submission" date="2019-06" db="EMBL/GenBank/DDBJ databases">
        <title>Sequencing the genomes of 1000 actinobacteria strains.</title>
        <authorList>
            <person name="Klenk H.-P."/>
        </authorList>
    </citation>
    <scope>NUCLEOTIDE SEQUENCE [LARGE SCALE GENOMIC DNA]</scope>
    <source>
        <strain evidence="2 3">DSM 45671</strain>
    </source>
</reference>
<keyword evidence="3" id="KW-1185">Reference proteome</keyword>
<dbReference type="EMBL" id="VIWU01000001">
    <property type="protein sequence ID" value="TWF77493.1"/>
    <property type="molecule type" value="Genomic_DNA"/>
</dbReference>
<accession>A0A561SRL6</accession>